<comment type="catalytic activity">
    <reaction evidence="12 13">
        <text>DNA(n) + a 2'-deoxyribonucleoside 5'-triphosphate = DNA(n+1) + diphosphate</text>
        <dbReference type="Rhea" id="RHEA:22508"/>
        <dbReference type="Rhea" id="RHEA-COMP:17339"/>
        <dbReference type="Rhea" id="RHEA-COMP:17340"/>
        <dbReference type="ChEBI" id="CHEBI:33019"/>
        <dbReference type="ChEBI" id="CHEBI:61560"/>
        <dbReference type="ChEBI" id="CHEBI:173112"/>
        <dbReference type="EC" id="2.7.7.7"/>
    </reaction>
</comment>
<feature type="region of interest" description="Disordered" evidence="14">
    <location>
        <begin position="210"/>
        <end position="339"/>
    </location>
</feature>
<dbReference type="CDD" id="cd22287">
    <property type="entry name" value="REV3L_RBD"/>
    <property type="match status" value="1"/>
</dbReference>
<keyword evidence="13" id="KW-0238">DNA-binding</keyword>
<dbReference type="SUPFAM" id="SSF53098">
    <property type="entry name" value="Ribonuclease H-like"/>
    <property type="match status" value="1"/>
</dbReference>
<evidence type="ECO:0000313" key="17">
    <source>
        <dbReference type="EMBL" id="KAJ8779741.1"/>
    </source>
</evidence>
<dbReference type="EC" id="2.7.7.7" evidence="13"/>
<keyword evidence="13" id="KW-0235">DNA replication</keyword>
<evidence type="ECO:0000256" key="1">
    <source>
        <dbReference type="ARBA" id="ARBA00001966"/>
    </source>
</evidence>
<keyword evidence="3 13" id="KW-0808">Transferase</keyword>
<feature type="compositionally biased region" description="Acidic residues" evidence="14">
    <location>
        <begin position="295"/>
        <end position="307"/>
    </location>
</feature>
<keyword evidence="6" id="KW-0227">DNA damage</keyword>
<dbReference type="Gene3D" id="1.10.287.690">
    <property type="entry name" value="Helix hairpin bin"/>
    <property type="match status" value="1"/>
</dbReference>
<keyword evidence="7" id="KW-0862">Zinc</keyword>
<organism evidence="17 18">
    <name type="scientific">Eschrichtius robustus</name>
    <name type="common">California gray whale</name>
    <name type="synonym">Eschrichtius gibbosus</name>
    <dbReference type="NCBI Taxonomy" id="9764"/>
    <lineage>
        <taxon>Eukaryota</taxon>
        <taxon>Metazoa</taxon>
        <taxon>Chordata</taxon>
        <taxon>Craniata</taxon>
        <taxon>Vertebrata</taxon>
        <taxon>Euteleostomi</taxon>
        <taxon>Mammalia</taxon>
        <taxon>Eutheria</taxon>
        <taxon>Laurasiatheria</taxon>
        <taxon>Artiodactyla</taxon>
        <taxon>Whippomorpha</taxon>
        <taxon>Cetacea</taxon>
        <taxon>Mysticeti</taxon>
        <taxon>Eschrichtiidae</taxon>
        <taxon>Eschrichtius</taxon>
    </lineage>
</organism>
<name>A0AB34GHX3_ESCRO</name>
<keyword evidence="11" id="KW-0234">DNA repair</keyword>
<gene>
    <name evidence="17" type="ORF">J1605_012228</name>
</gene>
<dbReference type="GO" id="GO:0003677">
    <property type="term" value="F:DNA binding"/>
    <property type="evidence" value="ECO:0007669"/>
    <property type="project" value="UniProtKB-KW"/>
</dbReference>
<dbReference type="PROSITE" id="PS00116">
    <property type="entry name" value="DNA_POLYMERASE_B"/>
    <property type="match status" value="1"/>
</dbReference>
<evidence type="ECO:0000256" key="2">
    <source>
        <dbReference type="ARBA" id="ARBA00005755"/>
    </source>
</evidence>
<dbReference type="InterPro" id="IPR006134">
    <property type="entry name" value="DNA-dir_DNA_pol_B_multi_dom"/>
</dbReference>
<comment type="cofactor">
    <cofactor evidence="1">
        <name>[4Fe-4S] cluster</name>
        <dbReference type="ChEBI" id="CHEBI:49883"/>
    </cofactor>
</comment>
<evidence type="ECO:0000256" key="13">
    <source>
        <dbReference type="RuleBase" id="RU000442"/>
    </source>
</evidence>
<dbReference type="GO" id="GO:0051536">
    <property type="term" value="F:iron-sulfur cluster binding"/>
    <property type="evidence" value="ECO:0007669"/>
    <property type="project" value="UniProtKB-KW"/>
</dbReference>
<accession>A0AB34GHX3</accession>
<evidence type="ECO:0000259" key="15">
    <source>
        <dbReference type="Pfam" id="PF00136"/>
    </source>
</evidence>
<dbReference type="InterPro" id="IPR012337">
    <property type="entry name" value="RNaseH-like_sf"/>
</dbReference>
<dbReference type="Gene3D" id="3.90.1600.10">
    <property type="entry name" value="Palm domain of DNA polymerase"/>
    <property type="match status" value="1"/>
</dbReference>
<dbReference type="InterPro" id="IPR017964">
    <property type="entry name" value="DNA-dir_DNA_pol_B_CS"/>
</dbReference>
<keyword evidence="5" id="KW-0479">Metal-binding</keyword>
<proteinExistence type="inferred from homology"/>
<dbReference type="InterPro" id="IPR006172">
    <property type="entry name" value="DNA-dir_DNA_pol_B"/>
</dbReference>
<dbReference type="InterPro" id="IPR043502">
    <property type="entry name" value="DNA/RNA_pol_sf"/>
</dbReference>
<evidence type="ECO:0000256" key="12">
    <source>
        <dbReference type="ARBA" id="ARBA00049244"/>
    </source>
</evidence>
<sequence length="996" mass="111488">MGQSLDAVNTSFTTILSSPDGELVDATSEDLELYVSRNNDMLTPTPDSSPRSTSSPSQSKNGSFTPRTAHILKPLMSPPSREEIMATLLDHDLSETIYQEPFCSNPSDVPEKPREIGGRLLMVETRLPNDLAEFEGDFSLEGLRLWKTAFSAMTQNPRSGSPPHNGQAIVNKGSSNSHKMVEDKKIVIMPCKCAPSRQLVQAWLQAKEEYERSKKLSKTEPTGVVKSDENFSSSVNPDDKPVVPPKMDTTPHILPTTAHTKEDVDNSQIALQAPTTECSRTASESHMLPPVASADDAEKEEDDDDDYCVGYSSPDSPVIPPWQEATSPDSKTLNGGDRPSSLVEDLHSLTIENFLKPVKDGIQKSPCSEPQEPLVISPINVRKRTGICGSLCLHSTPIIQRKLVERLPEATGLSPLSTEPKTQKLSHKKGSNTDAFRRVLLTQAKNQCAAVNTPKKDTSQIDGPSLNNTYGFKVSIQNLQEAKALHEIQNLTLISVELHARTRRDLEPDPEFDPICALFYCISSDTPLLDTDKTELTGVIVIDKNKTVSSQDIRYQTPLLIRSGVTGLEVTYAADEKALFQEIAHIIKRYDPDILLGYEIQMHSWGYLLQRAAALSVDLCQMISRVPDDKVENRFAAERDDYGSDTMSEINIVGRITLNLWRIMRNEVALTNYTFENVSFHVLHQRFPLFTFRVLSDWFDNKTDLYRYDEFKFGCTSLRVPPDLLYQIRHDITVSPNGIAFVKPSVRKGVLPRMLEEILKTRLMVKQSMKAYKQDRALSRMLDARQLGLKLIANVTFGYTAANFSGRMPCIEVGDSIVHKARETLERAIKLVNDTKKWGARVVYGDTDSMFVLLKGATKEQSFKIGQEIAEAVTATNPKPVKLKFEKVYLPCVLQTKKRYVGYMYETLDQKDPVFDAKGIETVRRDSCPAVSKDPACRNSQTRMLQLLKPAHLEPVLRNKGSHRNEKPAHNEEQPPFAATREKHTCSNEDPTQPKK</sequence>
<feature type="region of interest" description="Disordered" evidence="14">
    <location>
        <begin position="1"/>
        <end position="67"/>
    </location>
</feature>
<dbReference type="GO" id="GO:0042276">
    <property type="term" value="P:error-prone translesion synthesis"/>
    <property type="evidence" value="ECO:0007669"/>
    <property type="project" value="TreeGrafter"/>
</dbReference>
<dbReference type="AlphaFoldDB" id="A0AB34GHX3"/>
<feature type="region of interest" description="Disordered" evidence="14">
    <location>
        <begin position="949"/>
        <end position="996"/>
    </location>
</feature>
<dbReference type="InterPro" id="IPR030559">
    <property type="entry name" value="PolZ_Rev3"/>
</dbReference>
<reference evidence="17 18" key="1">
    <citation type="submission" date="2022-11" db="EMBL/GenBank/DDBJ databases">
        <title>Whole genome sequence of Eschrichtius robustus ER-17-0199.</title>
        <authorList>
            <person name="Bruniche-Olsen A."/>
            <person name="Black A.N."/>
            <person name="Fields C.J."/>
            <person name="Walden K."/>
            <person name="Dewoody J.A."/>
        </authorList>
    </citation>
    <scope>NUCLEOTIDE SEQUENCE [LARGE SCALE GENOMIC DNA]</scope>
    <source>
        <strain evidence="17">ER-17-0199</strain>
        <tissue evidence="17">Blubber</tissue>
    </source>
</reference>
<feature type="compositionally biased region" description="Low complexity" evidence="14">
    <location>
        <begin position="43"/>
        <end position="59"/>
    </location>
</feature>
<keyword evidence="8 13" id="KW-0239">DNA-directed DNA polymerase</keyword>
<evidence type="ECO:0000313" key="18">
    <source>
        <dbReference type="Proteomes" id="UP001159641"/>
    </source>
</evidence>
<evidence type="ECO:0000259" key="16">
    <source>
        <dbReference type="Pfam" id="PF03104"/>
    </source>
</evidence>
<keyword evidence="10" id="KW-0411">Iron-sulfur</keyword>
<feature type="compositionally biased region" description="Basic and acidic residues" evidence="14">
    <location>
        <begin position="951"/>
        <end position="973"/>
    </location>
</feature>
<dbReference type="CDD" id="cd05778">
    <property type="entry name" value="DNA_polB_zeta_exo"/>
    <property type="match status" value="1"/>
</dbReference>
<dbReference type="GO" id="GO:0016035">
    <property type="term" value="C:zeta DNA polymerase complex"/>
    <property type="evidence" value="ECO:0007669"/>
    <property type="project" value="InterPro"/>
</dbReference>
<dbReference type="Proteomes" id="UP001159641">
    <property type="component" value="Unassembled WGS sequence"/>
</dbReference>
<feature type="compositionally biased region" description="Polar residues" evidence="14">
    <location>
        <begin position="324"/>
        <end position="333"/>
    </location>
</feature>
<dbReference type="InterPro" id="IPR036397">
    <property type="entry name" value="RNaseH_sf"/>
</dbReference>
<evidence type="ECO:0000256" key="14">
    <source>
        <dbReference type="SAM" id="MobiDB-lite"/>
    </source>
</evidence>
<dbReference type="GO" id="GO:0046872">
    <property type="term" value="F:metal ion binding"/>
    <property type="evidence" value="ECO:0007669"/>
    <property type="project" value="UniProtKB-KW"/>
</dbReference>
<evidence type="ECO:0000256" key="10">
    <source>
        <dbReference type="ARBA" id="ARBA00023014"/>
    </source>
</evidence>
<dbReference type="InterPro" id="IPR023211">
    <property type="entry name" value="DNA_pol_palm_dom_sf"/>
</dbReference>
<dbReference type="Pfam" id="PF03104">
    <property type="entry name" value="DNA_pol_B_exo1"/>
    <property type="match status" value="1"/>
</dbReference>
<feature type="domain" description="DNA-directed DNA polymerase family B exonuclease" evidence="16">
    <location>
        <begin position="462"/>
        <end position="678"/>
    </location>
</feature>
<dbReference type="GO" id="GO:0000166">
    <property type="term" value="F:nucleotide binding"/>
    <property type="evidence" value="ECO:0007669"/>
    <property type="project" value="InterPro"/>
</dbReference>
<feature type="compositionally biased region" description="Polar residues" evidence="14">
    <location>
        <begin position="1"/>
        <end position="17"/>
    </location>
</feature>
<comment type="similarity">
    <text evidence="2 13">Belongs to the DNA polymerase type-B family.</text>
</comment>
<dbReference type="SUPFAM" id="SSF56672">
    <property type="entry name" value="DNA/RNA polymerases"/>
    <property type="match status" value="1"/>
</dbReference>
<evidence type="ECO:0000256" key="6">
    <source>
        <dbReference type="ARBA" id="ARBA00022763"/>
    </source>
</evidence>
<evidence type="ECO:0000256" key="9">
    <source>
        <dbReference type="ARBA" id="ARBA00023004"/>
    </source>
</evidence>
<dbReference type="PANTHER" id="PTHR45812">
    <property type="entry name" value="DNA POLYMERASE ZETA CATALYTIC SUBUNIT"/>
    <property type="match status" value="1"/>
</dbReference>
<dbReference type="EMBL" id="JAIQCJ010002212">
    <property type="protein sequence ID" value="KAJ8779741.1"/>
    <property type="molecule type" value="Genomic_DNA"/>
</dbReference>
<feature type="domain" description="DNA-directed DNA polymerase family B multifunctional" evidence="15">
    <location>
        <begin position="729"/>
        <end position="933"/>
    </location>
</feature>
<dbReference type="GO" id="GO:0006260">
    <property type="term" value="P:DNA replication"/>
    <property type="evidence" value="ECO:0007669"/>
    <property type="project" value="UniProtKB-KW"/>
</dbReference>
<dbReference type="PANTHER" id="PTHR45812:SF1">
    <property type="entry name" value="DNA POLYMERASE ZETA CATALYTIC SUBUNIT"/>
    <property type="match status" value="1"/>
</dbReference>
<evidence type="ECO:0000256" key="11">
    <source>
        <dbReference type="ARBA" id="ARBA00023204"/>
    </source>
</evidence>
<dbReference type="FunFam" id="3.30.420.10:FF:000024">
    <property type="entry name" value="DNA polymerase zeta catalytic subunit"/>
    <property type="match status" value="1"/>
</dbReference>
<evidence type="ECO:0000256" key="3">
    <source>
        <dbReference type="ARBA" id="ARBA00022679"/>
    </source>
</evidence>
<evidence type="ECO:0000256" key="4">
    <source>
        <dbReference type="ARBA" id="ARBA00022695"/>
    </source>
</evidence>
<evidence type="ECO:0000256" key="8">
    <source>
        <dbReference type="ARBA" id="ARBA00022932"/>
    </source>
</evidence>
<keyword evidence="9" id="KW-0408">Iron</keyword>
<dbReference type="Gene3D" id="3.30.420.10">
    <property type="entry name" value="Ribonuclease H-like superfamily/Ribonuclease H"/>
    <property type="match status" value="1"/>
</dbReference>
<dbReference type="Pfam" id="PF00136">
    <property type="entry name" value="DNA_pol_B"/>
    <property type="match status" value="1"/>
</dbReference>
<dbReference type="GO" id="GO:0003887">
    <property type="term" value="F:DNA-directed DNA polymerase activity"/>
    <property type="evidence" value="ECO:0007669"/>
    <property type="project" value="UniProtKB-KW"/>
</dbReference>
<keyword evidence="18" id="KW-1185">Reference proteome</keyword>
<dbReference type="SMART" id="SM00486">
    <property type="entry name" value="POLBc"/>
    <property type="match status" value="1"/>
</dbReference>
<protein>
    <recommendedName>
        <fullName evidence="13">DNA polymerase</fullName>
        <ecNumber evidence="13">2.7.7.7</ecNumber>
    </recommendedName>
</protein>
<dbReference type="GO" id="GO:0000724">
    <property type="term" value="P:double-strand break repair via homologous recombination"/>
    <property type="evidence" value="ECO:0007669"/>
    <property type="project" value="TreeGrafter"/>
</dbReference>
<comment type="caution">
    <text evidence="17">The sequence shown here is derived from an EMBL/GenBank/DDBJ whole genome shotgun (WGS) entry which is preliminary data.</text>
</comment>
<evidence type="ECO:0000256" key="7">
    <source>
        <dbReference type="ARBA" id="ARBA00022833"/>
    </source>
</evidence>
<evidence type="ECO:0000256" key="5">
    <source>
        <dbReference type="ARBA" id="ARBA00022723"/>
    </source>
</evidence>
<feature type="compositionally biased region" description="Polar residues" evidence="14">
    <location>
        <begin position="266"/>
        <end position="284"/>
    </location>
</feature>
<dbReference type="InterPro" id="IPR006133">
    <property type="entry name" value="DNA-dir_DNA_pol_B_exonuc"/>
</dbReference>
<keyword evidence="4 13" id="KW-0548">Nucleotidyltransferase</keyword>
<dbReference type="GO" id="GO:0031981">
    <property type="term" value="C:nuclear lumen"/>
    <property type="evidence" value="ECO:0007669"/>
    <property type="project" value="UniProtKB-ARBA"/>
</dbReference>
<dbReference type="FunFam" id="1.10.287.690:FF:000002">
    <property type="entry name" value="DNA polymerase zeta"/>
    <property type="match status" value="1"/>
</dbReference>